<evidence type="ECO:0008006" key="3">
    <source>
        <dbReference type="Google" id="ProtNLM"/>
    </source>
</evidence>
<protein>
    <recommendedName>
        <fullName evidence="3">RNase H type-1 domain-containing protein</fullName>
    </recommendedName>
</protein>
<evidence type="ECO:0000313" key="1">
    <source>
        <dbReference type="EMBL" id="MBA0828363.1"/>
    </source>
</evidence>
<dbReference type="AlphaFoldDB" id="A0A7J9J2L7"/>
<sequence>MAFHYGYPSNNVRMSFKDWLSWMFDRHPGVRDVVTFAHVYCSELDVLVSNVAESVLRSYYKGCIQNDYGGMQSSYFSCLFGLSAKALVVLHKLRIVVDLGFRFVVLESDARAGLSRAFLECRFAFLERSGNQFAHAVAQKGILRLEDRLWVEEALLLATTLVVVDRRLFDPP</sequence>
<gene>
    <name evidence="1" type="ORF">Goarm_013040</name>
</gene>
<reference evidence="1 2" key="1">
    <citation type="journal article" date="2019" name="Genome Biol. Evol.">
        <title>Insights into the evolution of the New World diploid cottons (Gossypium, subgenus Houzingenia) based on genome sequencing.</title>
        <authorList>
            <person name="Grover C.E."/>
            <person name="Arick M.A. 2nd"/>
            <person name="Thrash A."/>
            <person name="Conover J.L."/>
            <person name="Sanders W.S."/>
            <person name="Peterson D.G."/>
            <person name="Frelichowski J.E."/>
            <person name="Scheffler J.A."/>
            <person name="Scheffler B.E."/>
            <person name="Wendel J.F."/>
        </authorList>
    </citation>
    <scope>NUCLEOTIDE SEQUENCE [LARGE SCALE GENOMIC DNA]</scope>
    <source>
        <strain evidence="1">6</strain>
        <tissue evidence="1">Leaf</tissue>
    </source>
</reference>
<evidence type="ECO:0000313" key="2">
    <source>
        <dbReference type="Proteomes" id="UP000593575"/>
    </source>
</evidence>
<proteinExistence type="predicted"/>
<comment type="caution">
    <text evidence="1">The sequence shown here is derived from an EMBL/GenBank/DDBJ whole genome shotgun (WGS) entry which is preliminary data.</text>
</comment>
<dbReference type="Proteomes" id="UP000593575">
    <property type="component" value="Unassembled WGS sequence"/>
</dbReference>
<name>A0A7J9J2L7_9ROSI</name>
<organism evidence="1 2">
    <name type="scientific">Gossypium armourianum</name>
    <dbReference type="NCBI Taxonomy" id="34283"/>
    <lineage>
        <taxon>Eukaryota</taxon>
        <taxon>Viridiplantae</taxon>
        <taxon>Streptophyta</taxon>
        <taxon>Embryophyta</taxon>
        <taxon>Tracheophyta</taxon>
        <taxon>Spermatophyta</taxon>
        <taxon>Magnoliopsida</taxon>
        <taxon>eudicotyledons</taxon>
        <taxon>Gunneridae</taxon>
        <taxon>Pentapetalae</taxon>
        <taxon>rosids</taxon>
        <taxon>malvids</taxon>
        <taxon>Malvales</taxon>
        <taxon>Malvaceae</taxon>
        <taxon>Malvoideae</taxon>
        <taxon>Gossypium</taxon>
    </lineage>
</organism>
<dbReference type="EMBL" id="JABFAE010000005">
    <property type="protein sequence ID" value="MBA0828363.1"/>
    <property type="molecule type" value="Genomic_DNA"/>
</dbReference>
<keyword evidence="2" id="KW-1185">Reference proteome</keyword>
<accession>A0A7J9J2L7</accession>